<gene>
    <name evidence="2" type="ORF">CUZ56_02599</name>
</gene>
<comment type="caution">
    <text evidence="2">The sequence shown here is derived from an EMBL/GenBank/DDBJ whole genome shotgun (WGS) entry which is preliminary data.</text>
</comment>
<protein>
    <recommendedName>
        <fullName evidence="4">Lipocalin-like domain-containing protein</fullName>
    </recommendedName>
</protein>
<sequence>MEKSGRVCQVGCQVKKVWIWIALLMAAIPALAQDAGSRNTASLVEGHWAMAGELIGMPQGESYQLTDIAAMRFSGRMRGEFLYGNQVRFEPDLTFRSYYAAPCGNDCFPSTQGRYEMVDARHIRLHLLRMEQHGMCGNYSKTVDVALGTYRVEETGDGLRLLRVPE</sequence>
<evidence type="ECO:0000256" key="1">
    <source>
        <dbReference type="SAM" id="SignalP"/>
    </source>
</evidence>
<evidence type="ECO:0000313" key="3">
    <source>
        <dbReference type="Proteomes" id="UP000286947"/>
    </source>
</evidence>
<feature type="chain" id="PRO_5019353751" description="Lipocalin-like domain-containing protein" evidence="1">
    <location>
        <begin position="33"/>
        <end position="166"/>
    </location>
</feature>
<dbReference type="EMBL" id="PQSP01000009">
    <property type="protein sequence ID" value="RUS65754.1"/>
    <property type="molecule type" value="Genomic_DNA"/>
</dbReference>
<evidence type="ECO:0000313" key="2">
    <source>
        <dbReference type="EMBL" id="RUS65754.1"/>
    </source>
</evidence>
<keyword evidence="3" id="KW-1185">Reference proteome</keyword>
<accession>A0A433SAS9</accession>
<name>A0A433SAS9_9BURK</name>
<organism evidence="2 3">
    <name type="scientific">Saezia sanguinis</name>
    <dbReference type="NCBI Taxonomy" id="1965230"/>
    <lineage>
        <taxon>Bacteria</taxon>
        <taxon>Pseudomonadati</taxon>
        <taxon>Pseudomonadota</taxon>
        <taxon>Betaproteobacteria</taxon>
        <taxon>Burkholderiales</taxon>
        <taxon>Saeziaceae</taxon>
        <taxon>Saezia</taxon>
    </lineage>
</organism>
<proteinExistence type="predicted"/>
<feature type="signal peptide" evidence="1">
    <location>
        <begin position="1"/>
        <end position="32"/>
    </location>
</feature>
<evidence type="ECO:0008006" key="4">
    <source>
        <dbReference type="Google" id="ProtNLM"/>
    </source>
</evidence>
<dbReference type="AlphaFoldDB" id="A0A433SAS9"/>
<keyword evidence="1" id="KW-0732">Signal</keyword>
<dbReference type="Proteomes" id="UP000286947">
    <property type="component" value="Unassembled WGS sequence"/>
</dbReference>
<reference evidence="2 3" key="1">
    <citation type="submission" date="2018-01" db="EMBL/GenBank/DDBJ databases">
        <title>Saezia sanguinis gen. nov., sp. nov., in the order Burkholderiales isolated from human blood.</title>
        <authorList>
            <person name="Medina-Pascual M.J."/>
            <person name="Valdezate S."/>
            <person name="Monzon S."/>
            <person name="Cuesta I."/>
            <person name="Carrasco G."/>
            <person name="Villalon P."/>
            <person name="Saez-Nieto J.A."/>
        </authorList>
    </citation>
    <scope>NUCLEOTIDE SEQUENCE [LARGE SCALE GENOMIC DNA]</scope>
    <source>
        <strain evidence="2 3">CNM695-12</strain>
    </source>
</reference>